<dbReference type="RefSeq" id="WP_037226557.1">
    <property type="nucleotide sequence ID" value="NZ_CP008947.1"/>
</dbReference>
<name>A0A076F2F4_RHOOP</name>
<organism evidence="7 8">
    <name type="scientific">Rhodococcus opacus</name>
    <name type="common">Nocardia opaca</name>
    <dbReference type="NCBI Taxonomy" id="37919"/>
    <lineage>
        <taxon>Bacteria</taxon>
        <taxon>Bacillati</taxon>
        <taxon>Actinomycetota</taxon>
        <taxon>Actinomycetes</taxon>
        <taxon>Mycobacteriales</taxon>
        <taxon>Nocardiaceae</taxon>
        <taxon>Rhodococcus</taxon>
    </lineage>
</organism>
<evidence type="ECO:0000256" key="6">
    <source>
        <dbReference type="SAM" id="Phobius"/>
    </source>
</evidence>
<evidence type="ECO:0000256" key="1">
    <source>
        <dbReference type="ARBA" id="ARBA00004651"/>
    </source>
</evidence>
<evidence type="ECO:0000256" key="2">
    <source>
        <dbReference type="ARBA" id="ARBA00022475"/>
    </source>
</evidence>
<dbReference type="GO" id="GO:0015171">
    <property type="term" value="F:amino acid transmembrane transporter activity"/>
    <property type="evidence" value="ECO:0007669"/>
    <property type="project" value="TreeGrafter"/>
</dbReference>
<dbReference type="EMBL" id="CP008947">
    <property type="protein sequence ID" value="AII09959.1"/>
    <property type="molecule type" value="Genomic_DNA"/>
</dbReference>
<keyword evidence="3 6" id="KW-0812">Transmembrane</keyword>
<evidence type="ECO:0000256" key="5">
    <source>
        <dbReference type="ARBA" id="ARBA00023136"/>
    </source>
</evidence>
<dbReference type="eggNOG" id="COG1280">
    <property type="taxonomic scope" value="Bacteria"/>
</dbReference>
<reference evidence="7 8" key="1">
    <citation type="submission" date="2014-07" db="EMBL/GenBank/DDBJ databases">
        <title>Genome Sequence of Rhodococcus opacus Strain R7, a Biodegrader of Mono- and Polycyclic Aromatic Hydrocarbons.</title>
        <authorList>
            <person name="Di Gennaro P."/>
            <person name="Zampolli J."/>
            <person name="Presti I."/>
            <person name="Cappelletti M."/>
            <person name="D'Ursi P."/>
            <person name="Orro A."/>
            <person name="Mezzelani A."/>
            <person name="Milanesi L."/>
        </authorList>
    </citation>
    <scope>NUCLEOTIDE SEQUENCE [LARGE SCALE GENOMIC DNA]</scope>
    <source>
        <strain evidence="7 8">R7</strain>
    </source>
</reference>
<comment type="subcellular location">
    <subcellularLocation>
        <location evidence="1">Cell membrane</location>
        <topology evidence="1">Multi-pass membrane protein</topology>
    </subcellularLocation>
</comment>
<protein>
    <submittedName>
        <fullName evidence="7">Threonine transporter RhtB</fullName>
    </submittedName>
</protein>
<accession>A0A076F2F4</accession>
<keyword evidence="2" id="KW-1003">Cell membrane</keyword>
<dbReference type="Pfam" id="PF01810">
    <property type="entry name" value="LysE"/>
    <property type="match status" value="1"/>
</dbReference>
<keyword evidence="4 6" id="KW-1133">Transmembrane helix</keyword>
<proteinExistence type="predicted"/>
<dbReference type="InterPro" id="IPR001123">
    <property type="entry name" value="LeuE-type"/>
</dbReference>
<dbReference type="Proteomes" id="UP000028488">
    <property type="component" value="Chromosome"/>
</dbReference>
<dbReference type="PANTHER" id="PTHR30086:SF20">
    <property type="entry name" value="ARGININE EXPORTER PROTEIN ARGO-RELATED"/>
    <property type="match status" value="1"/>
</dbReference>
<sequence>MIGVVVTAFAVLGLLTVIPGPDMAVVTRAGLCGGRGAALRATFGVVAGLMVWGALTVVGLGAVLAASAEAYTVVKVVGGLYLVYLGLSTLWRSRSRKRAAAAAPAPVPSPGSSWRAGFLTNLLNPKIAVFYTGLLPQLVPPGWPTAPTLALLVLVHGLLGIVWLGAYSLLLTRARTTLEKPSVRRVLDRITGTVLFGFGAVVVAEAR</sequence>
<evidence type="ECO:0000313" key="8">
    <source>
        <dbReference type="Proteomes" id="UP000028488"/>
    </source>
</evidence>
<evidence type="ECO:0000256" key="4">
    <source>
        <dbReference type="ARBA" id="ARBA00022989"/>
    </source>
</evidence>
<evidence type="ECO:0000256" key="3">
    <source>
        <dbReference type="ARBA" id="ARBA00022692"/>
    </source>
</evidence>
<feature type="transmembrane region" description="Helical" evidence="6">
    <location>
        <begin position="149"/>
        <end position="174"/>
    </location>
</feature>
<feature type="transmembrane region" description="Helical" evidence="6">
    <location>
        <begin position="43"/>
        <end position="66"/>
    </location>
</feature>
<gene>
    <name evidence="7" type="ORF">EP51_37090</name>
</gene>
<dbReference type="AlphaFoldDB" id="A0A076F2F4"/>
<feature type="transmembrane region" description="Helical" evidence="6">
    <location>
        <begin position="73"/>
        <end position="91"/>
    </location>
</feature>
<dbReference type="PIRSF" id="PIRSF006324">
    <property type="entry name" value="LeuE"/>
    <property type="match status" value="1"/>
</dbReference>
<dbReference type="PANTHER" id="PTHR30086">
    <property type="entry name" value="ARGININE EXPORTER PROTEIN ARGO"/>
    <property type="match status" value="1"/>
</dbReference>
<keyword evidence="5 6" id="KW-0472">Membrane</keyword>
<evidence type="ECO:0000313" key="7">
    <source>
        <dbReference type="EMBL" id="AII09959.1"/>
    </source>
</evidence>
<dbReference type="GO" id="GO:0005886">
    <property type="term" value="C:plasma membrane"/>
    <property type="evidence" value="ECO:0007669"/>
    <property type="project" value="UniProtKB-SubCell"/>
</dbReference>